<evidence type="ECO:0000256" key="1">
    <source>
        <dbReference type="SAM" id="SignalP"/>
    </source>
</evidence>
<evidence type="ECO:0000259" key="2">
    <source>
        <dbReference type="PROSITE" id="PS50911"/>
    </source>
</evidence>
<dbReference type="PROSITE" id="PS50911">
    <property type="entry name" value="CHAP"/>
    <property type="match status" value="1"/>
</dbReference>
<dbReference type="RefSeq" id="WP_103098409.1">
    <property type="nucleotide sequence ID" value="NZ_LYMM01000065.1"/>
</dbReference>
<keyword evidence="4" id="KW-1185">Reference proteome</keyword>
<gene>
    <name evidence="3" type="ORF">A8V01_25570</name>
</gene>
<name>A0A2K2FVF9_9SPHN</name>
<dbReference type="Gene3D" id="3.90.1720.10">
    <property type="entry name" value="endopeptidase domain like (from Nostoc punctiforme)"/>
    <property type="match status" value="1"/>
</dbReference>
<reference evidence="3 4" key="1">
    <citation type="submission" date="2016-05" db="EMBL/GenBank/DDBJ databases">
        <title>Complete genome sequence of Novosphingobium guangzhouense SA925(T).</title>
        <authorList>
            <person name="Sha S."/>
        </authorList>
    </citation>
    <scope>NUCLEOTIDE SEQUENCE [LARGE SCALE GENOMIC DNA]</scope>
    <source>
        <strain evidence="3 4">SA925</strain>
    </source>
</reference>
<accession>A0A2K2FVF9</accession>
<feature type="chain" id="PRO_5014360659" evidence="1">
    <location>
        <begin position="22"/>
        <end position="186"/>
    </location>
</feature>
<dbReference type="SUPFAM" id="SSF54001">
    <property type="entry name" value="Cysteine proteinases"/>
    <property type="match status" value="1"/>
</dbReference>
<feature type="signal peptide" evidence="1">
    <location>
        <begin position="1"/>
        <end position="21"/>
    </location>
</feature>
<comment type="caution">
    <text evidence="3">The sequence shown here is derived from an EMBL/GenBank/DDBJ whole genome shotgun (WGS) entry which is preliminary data.</text>
</comment>
<dbReference type="Pfam" id="PF05257">
    <property type="entry name" value="CHAP"/>
    <property type="match status" value="1"/>
</dbReference>
<keyword evidence="1" id="KW-0732">Signal</keyword>
<organism evidence="3 4">
    <name type="scientific">Novosphingobium guangzhouense</name>
    <dbReference type="NCBI Taxonomy" id="1850347"/>
    <lineage>
        <taxon>Bacteria</taxon>
        <taxon>Pseudomonadati</taxon>
        <taxon>Pseudomonadota</taxon>
        <taxon>Alphaproteobacteria</taxon>
        <taxon>Sphingomonadales</taxon>
        <taxon>Sphingomonadaceae</taxon>
        <taxon>Novosphingobium</taxon>
    </lineage>
</organism>
<dbReference type="Proteomes" id="UP000236327">
    <property type="component" value="Unassembled WGS sequence"/>
</dbReference>
<protein>
    <submittedName>
        <fullName evidence="3">CHAP domain-containing protein</fullName>
    </submittedName>
</protein>
<sequence length="186" mass="19387">MKFVPALALAAVALFTQSAVTQGAVARPLQCAPYAREHSAIDIHGNAATWWGQAEGTYARGKTPLAGSVLVFKATGAMPVGHVAVVSKIVDDRHVVLNHANWSRPGMVEKSAMAEDVSAKGDWSSVRVWYAPTQSLGLRASPTFGFIYAPGSDDAATTTAATTTLAADTAPSDSFQAAFADLPKQG</sequence>
<evidence type="ECO:0000313" key="4">
    <source>
        <dbReference type="Proteomes" id="UP000236327"/>
    </source>
</evidence>
<feature type="domain" description="Peptidase C51" evidence="2">
    <location>
        <begin position="6"/>
        <end position="127"/>
    </location>
</feature>
<evidence type="ECO:0000313" key="3">
    <source>
        <dbReference type="EMBL" id="PNU02777.1"/>
    </source>
</evidence>
<dbReference type="InterPro" id="IPR038765">
    <property type="entry name" value="Papain-like_cys_pep_sf"/>
</dbReference>
<dbReference type="InterPro" id="IPR007921">
    <property type="entry name" value="CHAP_dom"/>
</dbReference>
<dbReference type="AlphaFoldDB" id="A0A2K2FVF9"/>
<dbReference type="OrthoDB" id="7279151at2"/>
<dbReference type="EMBL" id="LYMM01000065">
    <property type="protein sequence ID" value="PNU02777.1"/>
    <property type="molecule type" value="Genomic_DNA"/>
</dbReference>
<proteinExistence type="predicted"/>